<feature type="transmembrane region" description="Helical" evidence="1">
    <location>
        <begin position="23"/>
        <end position="56"/>
    </location>
</feature>
<evidence type="ECO:0000313" key="3">
    <source>
        <dbReference type="Proteomes" id="UP001597214"/>
    </source>
</evidence>
<reference evidence="3" key="1">
    <citation type="journal article" date="2019" name="Int. J. Syst. Evol. Microbiol.">
        <title>The Global Catalogue of Microorganisms (GCM) 10K type strain sequencing project: providing services to taxonomists for standard genome sequencing and annotation.</title>
        <authorList>
            <consortium name="The Broad Institute Genomics Platform"/>
            <consortium name="The Broad Institute Genome Sequencing Center for Infectious Disease"/>
            <person name="Wu L."/>
            <person name="Ma J."/>
        </authorList>
    </citation>
    <scope>NUCLEOTIDE SEQUENCE [LARGE SCALE GENOMIC DNA]</scope>
    <source>
        <strain evidence="3">CCUG 49339</strain>
    </source>
</reference>
<dbReference type="EMBL" id="JBHUEM010000026">
    <property type="protein sequence ID" value="MFD1737937.1"/>
    <property type="molecule type" value="Genomic_DNA"/>
</dbReference>
<sequence length="102" mass="12368">MNQTLKNDLVRYQKAHQNKWNQILHYFAFLFAFLAWVFLFINLYVTICLAVLHYVLSWIGHFYFEKNKPASFKHPFLGFYAGFMWFFMKSFELLTGKQILPK</sequence>
<comment type="caution">
    <text evidence="2">The sequence shown here is derived from an EMBL/GenBank/DDBJ whole genome shotgun (WGS) entry which is preliminary data.</text>
</comment>
<dbReference type="Proteomes" id="UP001597214">
    <property type="component" value="Unassembled WGS sequence"/>
</dbReference>
<evidence type="ECO:0000313" key="2">
    <source>
        <dbReference type="EMBL" id="MFD1737937.1"/>
    </source>
</evidence>
<protein>
    <submittedName>
        <fullName evidence="2">DUF962 domain-containing protein</fullName>
    </submittedName>
</protein>
<accession>A0ABW4LTX6</accession>
<dbReference type="Pfam" id="PF06127">
    <property type="entry name" value="Mpo1-like"/>
    <property type="match status" value="1"/>
</dbReference>
<dbReference type="PANTHER" id="PTHR34205:SF2">
    <property type="entry name" value="DUF962 DOMAIN-CONTAINING PROTEIN"/>
    <property type="match status" value="1"/>
</dbReference>
<keyword evidence="3" id="KW-1185">Reference proteome</keyword>
<dbReference type="RefSeq" id="WP_377929157.1">
    <property type="nucleotide sequence ID" value="NZ_JBHUEM010000026.1"/>
</dbReference>
<dbReference type="InterPro" id="IPR009305">
    <property type="entry name" value="Mpo1-like"/>
</dbReference>
<proteinExistence type="predicted"/>
<dbReference type="PANTHER" id="PTHR34205">
    <property type="entry name" value="TRANSMEMBRANE PROTEIN"/>
    <property type="match status" value="1"/>
</dbReference>
<organism evidence="2 3">
    <name type="scientific">Bacillus salitolerans</name>
    <dbReference type="NCBI Taxonomy" id="1437434"/>
    <lineage>
        <taxon>Bacteria</taxon>
        <taxon>Bacillati</taxon>
        <taxon>Bacillota</taxon>
        <taxon>Bacilli</taxon>
        <taxon>Bacillales</taxon>
        <taxon>Bacillaceae</taxon>
        <taxon>Bacillus</taxon>
    </lineage>
</organism>
<feature type="transmembrane region" description="Helical" evidence="1">
    <location>
        <begin position="76"/>
        <end position="94"/>
    </location>
</feature>
<keyword evidence="1" id="KW-0812">Transmembrane</keyword>
<evidence type="ECO:0000256" key="1">
    <source>
        <dbReference type="SAM" id="Phobius"/>
    </source>
</evidence>
<name>A0ABW4LTX6_9BACI</name>
<gene>
    <name evidence="2" type="ORF">ACFSCX_15475</name>
</gene>
<keyword evidence="1" id="KW-0472">Membrane</keyword>
<keyword evidence="1" id="KW-1133">Transmembrane helix</keyword>